<keyword evidence="1" id="KW-0472">Membrane</keyword>
<protein>
    <submittedName>
        <fullName evidence="2">Uncharacterized protein</fullName>
    </submittedName>
</protein>
<evidence type="ECO:0000313" key="2">
    <source>
        <dbReference type="EMBL" id="WYA79326.1"/>
    </source>
</evidence>
<keyword evidence="1" id="KW-0812">Transmembrane</keyword>
<accession>A0AAX4M2T5</accession>
<name>A0AAX4M2T5_9VIRU</name>
<feature type="transmembrane region" description="Helical" evidence="1">
    <location>
        <begin position="20"/>
        <end position="41"/>
    </location>
</feature>
<reference evidence="2" key="1">
    <citation type="submission" date="2024-03" db="EMBL/GenBank/DDBJ databases">
        <title>Characterization and abundance of plasmid-dependent Alphatectivirus phages.</title>
        <authorList>
            <person name="Parra B."/>
            <person name="Lutz V.T."/>
            <person name="Brondsted L."/>
            <person name="Carmona J.L."/>
            <person name="Palomo A."/>
            <person name="Nesme J."/>
            <person name="Le V.V.H."/>
            <person name="Smets B.F."/>
            <person name="Dechesne A."/>
        </authorList>
    </citation>
    <scope>NUCLEOTIDE SEQUENCE</scope>
</reference>
<dbReference type="EMBL" id="PP495483">
    <property type="protein sequence ID" value="WYA79326.1"/>
    <property type="molecule type" value="Genomic_DNA"/>
</dbReference>
<evidence type="ECO:0000256" key="1">
    <source>
        <dbReference type="SAM" id="Phobius"/>
    </source>
</evidence>
<dbReference type="Proteomes" id="UP001436870">
    <property type="component" value="Segment"/>
</dbReference>
<keyword evidence="1" id="KW-1133">Transmembrane helix</keyword>
<evidence type="ECO:0000313" key="3">
    <source>
        <dbReference type="Proteomes" id="UP001436870"/>
    </source>
</evidence>
<organism evidence="2 3">
    <name type="scientific">Salmonella phage PKJ.Vi.20.4</name>
    <dbReference type="NCBI Taxonomy" id="3135608"/>
    <lineage>
        <taxon>Viruses</taxon>
        <taxon>Varidnaviria</taxon>
        <taxon>Bamfordvirae</taxon>
        <taxon>Preplasmiviricota</taxon>
        <taxon>Prepoliviricotina</taxon>
        <taxon>Tectiliviricetes</taxon>
        <taxon>Kalamavirales</taxon>
        <taxon>Tectiviridae</taxon>
        <taxon>Alphatectivirus</taxon>
    </lineage>
</organism>
<sequence length="47" mass="5095">MLPLSFGSKLSVSLSNKETTMKIFGISVFTIALIALAYYLGTKRIIG</sequence>
<proteinExistence type="predicted"/>